<dbReference type="STRING" id="131310.A0A0N4ZRU0"/>
<evidence type="ECO:0000313" key="2">
    <source>
        <dbReference type="WBParaSite" id="PTRK_0001122300.1"/>
    </source>
</evidence>
<dbReference type="GO" id="GO:0006360">
    <property type="term" value="P:transcription by RNA polymerase I"/>
    <property type="evidence" value="ECO:0007669"/>
    <property type="project" value="InterPro"/>
</dbReference>
<keyword evidence="1" id="KW-1185">Reference proteome</keyword>
<dbReference type="AlphaFoldDB" id="A0A0N4ZRU0"/>
<dbReference type="WBParaSite" id="PTRK_0001122300.1">
    <property type="protein sequence ID" value="PTRK_0001122300.1"/>
    <property type="gene ID" value="PTRK_0001122300"/>
</dbReference>
<dbReference type="PANTHER" id="PTHR32122">
    <property type="entry name" value="TATA BOX-BINDING PROTEIN ASSOCIATED FACTOR RNA POLYMERASE I SUBUNIT A"/>
    <property type="match status" value="1"/>
</dbReference>
<dbReference type="PANTHER" id="PTHR32122:SF1">
    <property type="entry name" value="TATA BOX-BINDING PROTEIN-ASSOCIATED FACTOR RNA POLYMERASE I SUBUNIT A"/>
    <property type="match status" value="1"/>
</dbReference>
<dbReference type="GO" id="GO:0000120">
    <property type="term" value="C:RNA polymerase I transcription regulator complex"/>
    <property type="evidence" value="ECO:0007669"/>
    <property type="project" value="InterPro"/>
</dbReference>
<dbReference type="InterPro" id="IPR052669">
    <property type="entry name" value="SL1/TIF-IB_Component"/>
</dbReference>
<reference evidence="2" key="1">
    <citation type="submission" date="2017-02" db="UniProtKB">
        <authorList>
            <consortium name="WormBaseParasite"/>
        </authorList>
    </citation>
    <scope>IDENTIFICATION</scope>
</reference>
<evidence type="ECO:0000313" key="1">
    <source>
        <dbReference type="Proteomes" id="UP000038045"/>
    </source>
</evidence>
<protein>
    <submittedName>
        <fullName evidence="2">BLM10_mid domain-containing protein</fullName>
    </submittedName>
</protein>
<dbReference type="InterPro" id="IPR039495">
    <property type="entry name" value="TAF1A"/>
</dbReference>
<dbReference type="Proteomes" id="UP000038045">
    <property type="component" value="Unplaced"/>
</dbReference>
<dbReference type="SUPFAM" id="SSF48371">
    <property type="entry name" value="ARM repeat"/>
    <property type="match status" value="1"/>
</dbReference>
<dbReference type="Pfam" id="PF14929">
    <property type="entry name" value="TAF1_subA"/>
    <property type="match status" value="1"/>
</dbReference>
<sequence>MKYEWMAYYFELEKEGPTKGLSSSFRIDFYKAFSLQMKNLNEEIILCFLGYPIIKREFSHIRKYGMGLFSRTYRFLSYINSRVLPDVIKIIGHCLIEDNFNKERRNNSFSQLLNFCKHISKFGEMEHDVLIKCLLDVLMYDLHFQQNEISENYKNIEIKDNFRIPNYMTRYNACIAFSSFLVWKNEDDLLKNMPTHVLERLKDVIQNESALDIIPLYEAFIHLICKFGLLEDNFMYILDAVVACPYVLPRISKRFKQENELRHASIIEKCMEPSSDVHPSHESWVFYLRHKASNINESTDKDEILQNINIIFNLLDFGKWRKNKEVWSFFNLYLFNIIKEEDIPYLRNKFKLIIGERNKWWPKFHSVKISKRASKIRGKVFDFMNVIENM</sequence>
<organism evidence="1 2">
    <name type="scientific">Parastrongyloides trichosuri</name>
    <name type="common">Possum-specific nematode worm</name>
    <dbReference type="NCBI Taxonomy" id="131310"/>
    <lineage>
        <taxon>Eukaryota</taxon>
        <taxon>Metazoa</taxon>
        <taxon>Ecdysozoa</taxon>
        <taxon>Nematoda</taxon>
        <taxon>Chromadorea</taxon>
        <taxon>Rhabditida</taxon>
        <taxon>Tylenchina</taxon>
        <taxon>Panagrolaimomorpha</taxon>
        <taxon>Strongyloidoidea</taxon>
        <taxon>Strongyloididae</taxon>
        <taxon>Parastrongyloides</taxon>
    </lineage>
</organism>
<accession>A0A0N4ZRU0</accession>
<proteinExistence type="predicted"/>
<name>A0A0N4ZRU0_PARTI</name>
<dbReference type="InterPro" id="IPR016024">
    <property type="entry name" value="ARM-type_fold"/>
</dbReference>